<dbReference type="PANTHER" id="PTHR33877:SF2">
    <property type="entry name" value="OS07G0170200 PROTEIN"/>
    <property type="match status" value="1"/>
</dbReference>
<gene>
    <name evidence="2" type="ORF">LCGC14_0458980</name>
</gene>
<dbReference type="Gene3D" id="1.10.30.50">
    <property type="match status" value="1"/>
</dbReference>
<evidence type="ECO:0000259" key="1">
    <source>
        <dbReference type="SMART" id="SM00507"/>
    </source>
</evidence>
<name>A0A0F9SKP2_9ZZZZ</name>
<organism evidence="2">
    <name type="scientific">marine sediment metagenome</name>
    <dbReference type="NCBI Taxonomy" id="412755"/>
    <lineage>
        <taxon>unclassified sequences</taxon>
        <taxon>metagenomes</taxon>
        <taxon>ecological metagenomes</taxon>
    </lineage>
</organism>
<dbReference type="SMART" id="SM00507">
    <property type="entry name" value="HNHc"/>
    <property type="match status" value="1"/>
</dbReference>
<dbReference type="InterPro" id="IPR029471">
    <property type="entry name" value="HNH_5"/>
</dbReference>
<feature type="domain" description="HNH nuclease" evidence="1">
    <location>
        <begin position="109"/>
        <end position="162"/>
    </location>
</feature>
<dbReference type="PANTHER" id="PTHR33877">
    <property type="entry name" value="SLL1193 PROTEIN"/>
    <property type="match status" value="1"/>
</dbReference>
<dbReference type="InterPro" id="IPR003615">
    <property type="entry name" value="HNH_nuc"/>
</dbReference>
<sequence length="207" mass="24173">MRTLLLNSTYEPISFITFRKMIKLLVNNKADRISAWSSGIKHGNGYDFVCGARLEFHSPLFKWSYADEEFEFCSQECAETFQIEPLQFLHPSIVRLKKYAPRHIKRCRYNRTGVFRRDKNTCQYCSTTCSVSDLTIDHVLPRDMGGVTSWENCVACCFDCNNKKANRTPKMANMKLLHKPFALTQSIWNEYSLMKNKHADWQVYIGK</sequence>
<dbReference type="GO" id="GO:0008270">
    <property type="term" value="F:zinc ion binding"/>
    <property type="evidence" value="ECO:0007669"/>
    <property type="project" value="InterPro"/>
</dbReference>
<protein>
    <recommendedName>
        <fullName evidence="1">HNH nuclease domain-containing protein</fullName>
    </recommendedName>
</protein>
<dbReference type="CDD" id="cd00085">
    <property type="entry name" value="HNHc"/>
    <property type="match status" value="1"/>
</dbReference>
<reference evidence="2" key="1">
    <citation type="journal article" date="2015" name="Nature">
        <title>Complex archaea that bridge the gap between prokaryotes and eukaryotes.</title>
        <authorList>
            <person name="Spang A."/>
            <person name="Saw J.H."/>
            <person name="Jorgensen S.L."/>
            <person name="Zaremba-Niedzwiedzka K."/>
            <person name="Martijn J."/>
            <person name="Lind A.E."/>
            <person name="van Eijk R."/>
            <person name="Schleper C."/>
            <person name="Guy L."/>
            <person name="Ettema T.J."/>
        </authorList>
    </citation>
    <scope>NUCLEOTIDE SEQUENCE</scope>
</reference>
<dbReference type="AlphaFoldDB" id="A0A0F9SKP2"/>
<evidence type="ECO:0000313" key="2">
    <source>
        <dbReference type="EMBL" id="KKN67639.1"/>
    </source>
</evidence>
<proteinExistence type="predicted"/>
<dbReference type="GO" id="GO:0003676">
    <property type="term" value="F:nucleic acid binding"/>
    <property type="evidence" value="ECO:0007669"/>
    <property type="project" value="InterPro"/>
</dbReference>
<dbReference type="InterPro" id="IPR052892">
    <property type="entry name" value="NA-targeting_endonuclease"/>
</dbReference>
<dbReference type="GO" id="GO:0004519">
    <property type="term" value="F:endonuclease activity"/>
    <property type="evidence" value="ECO:0007669"/>
    <property type="project" value="InterPro"/>
</dbReference>
<dbReference type="EMBL" id="LAZR01000468">
    <property type="protein sequence ID" value="KKN67639.1"/>
    <property type="molecule type" value="Genomic_DNA"/>
</dbReference>
<dbReference type="Pfam" id="PF14279">
    <property type="entry name" value="HNH_5"/>
    <property type="match status" value="1"/>
</dbReference>
<comment type="caution">
    <text evidence="2">The sequence shown here is derived from an EMBL/GenBank/DDBJ whole genome shotgun (WGS) entry which is preliminary data.</text>
</comment>
<accession>A0A0F9SKP2</accession>